<keyword evidence="2" id="KW-0812">Transmembrane</keyword>
<feature type="coiled-coil region" evidence="1">
    <location>
        <begin position="48"/>
        <end position="75"/>
    </location>
</feature>
<dbReference type="EMBL" id="PCTI01000055">
    <property type="protein sequence ID" value="PIP68733.1"/>
    <property type="molecule type" value="Genomic_DNA"/>
</dbReference>
<evidence type="ECO:0000256" key="1">
    <source>
        <dbReference type="SAM" id="Coils"/>
    </source>
</evidence>
<sequence>MRNFQKGGKLKQIMQSKFFLIFLGIIILVFAFNIFNFINKMVETGKNKNLVEDKIIELEKSKEEFNSEINKLKTEKGIEESLREKFGVAKEGENMIMVVEDKNLPVKEKEENSSGFWSFIKSWFE</sequence>
<dbReference type="Proteomes" id="UP000229176">
    <property type="component" value="Unassembled WGS sequence"/>
</dbReference>
<reference evidence="3 4" key="1">
    <citation type="submission" date="2017-09" db="EMBL/GenBank/DDBJ databases">
        <title>Depth-based differentiation of microbial function through sediment-hosted aquifers and enrichment of novel symbionts in the deep terrestrial subsurface.</title>
        <authorList>
            <person name="Probst A.J."/>
            <person name="Ladd B."/>
            <person name="Jarett J.K."/>
            <person name="Geller-Mcgrath D.E."/>
            <person name="Sieber C.M."/>
            <person name="Emerson J.B."/>
            <person name="Anantharaman K."/>
            <person name="Thomas B.C."/>
            <person name="Malmstrom R."/>
            <person name="Stieglmeier M."/>
            <person name="Klingl A."/>
            <person name="Woyke T."/>
            <person name="Ryan C.M."/>
            <person name="Banfield J.F."/>
        </authorList>
    </citation>
    <scope>NUCLEOTIDE SEQUENCE [LARGE SCALE GENOMIC DNA]</scope>
    <source>
        <strain evidence="3">CG22_combo_CG10-13_8_21_14_all_32_8</strain>
    </source>
</reference>
<gene>
    <name evidence="3" type="ORF">COW91_03295</name>
</gene>
<evidence type="ECO:0000256" key="2">
    <source>
        <dbReference type="SAM" id="Phobius"/>
    </source>
</evidence>
<dbReference type="InterPro" id="IPR007060">
    <property type="entry name" value="FtsL/DivIC"/>
</dbReference>
<comment type="caution">
    <text evidence="3">The sequence shown here is derived from an EMBL/GenBank/DDBJ whole genome shotgun (WGS) entry which is preliminary data.</text>
</comment>
<proteinExistence type="predicted"/>
<accession>A0A2H0CFR6</accession>
<organism evidence="3 4">
    <name type="scientific">Candidatus Nomurabacteria bacterium CG22_combo_CG10-13_8_21_14_all_32_8</name>
    <dbReference type="NCBI Taxonomy" id="1974732"/>
    <lineage>
        <taxon>Bacteria</taxon>
        <taxon>Candidatus Nomuraibacteriota</taxon>
    </lineage>
</organism>
<keyword evidence="2" id="KW-0472">Membrane</keyword>
<evidence type="ECO:0000313" key="4">
    <source>
        <dbReference type="Proteomes" id="UP000229176"/>
    </source>
</evidence>
<protein>
    <recommendedName>
        <fullName evidence="5">Septum formation initiator</fullName>
    </recommendedName>
</protein>
<feature type="transmembrane region" description="Helical" evidence="2">
    <location>
        <begin position="20"/>
        <end position="38"/>
    </location>
</feature>
<name>A0A2H0CFR6_9BACT</name>
<keyword evidence="2" id="KW-1133">Transmembrane helix</keyword>
<dbReference type="AlphaFoldDB" id="A0A2H0CFR6"/>
<evidence type="ECO:0000313" key="3">
    <source>
        <dbReference type="EMBL" id="PIP68733.1"/>
    </source>
</evidence>
<evidence type="ECO:0008006" key="5">
    <source>
        <dbReference type="Google" id="ProtNLM"/>
    </source>
</evidence>
<dbReference type="Pfam" id="PF04977">
    <property type="entry name" value="DivIC"/>
    <property type="match status" value="1"/>
</dbReference>
<keyword evidence="1" id="KW-0175">Coiled coil</keyword>